<protein>
    <submittedName>
        <fullName evidence="1">Uncharacterized protein</fullName>
    </submittedName>
</protein>
<gene>
    <name evidence="1" type="ORF">SDC9_200673</name>
</gene>
<proteinExistence type="predicted"/>
<dbReference type="AlphaFoldDB" id="A0A645IPR2"/>
<dbReference type="EMBL" id="VSSQ01119694">
    <property type="protein sequence ID" value="MPN53010.1"/>
    <property type="molecule type" value="Genomic_DNA"/>
</dbReference>
<sequence>MDLVILLRGIPVRTPTYMDVSNKAINALTLSFKTRNNSIATAETTIKVKKSVDIFTGMEDFWFQAV</sequence>
<accession>A0A645IPR2</accession>
<evidence type="ECO:0000313" key="1">
    <source>
        <dbReference type="EMBL" id="MPN53010.1"/>
    </source>
</evidence>
<organism evidence="1">
    <name type="scientific">bioreactor metagenome</name>
    <dbReference type="NCBI Taxonomy" id="1076179"/>
    <lineage>
        <taxon>unclassified sequences</taxon>
        <taxon>metagenomes</taxon>
        <taxon>ecological metagenomes</taxon>
    </lineage>
</organism>
<reference evidence="1" key="1">
    <citation type="submission" date="2019-08" db="EMBL/GenBank/DDBJ databases">
        <authorList>
            <person name="Kucharzyk K."/>
            <person name="Murdoch R.W."/>
            <person name="Higgins S."/>
            <person name="Loffler F."/>
        </authorList>
    </citation>
    <scope>NUCLEOTIDE SEQUENCE</scope>
</reference>
<comment type="caution">
    <text evidence="1">The sequence shown here is derived from an EMBL/GenBank/DDBJ whole genome shotgun (WGS) entry which is preliminary data.</text>
</comment>
<name>A0A645IPR2_9ZZZZ</name>